<dbReference type="GO" id="GO:0046872">
    <property type="term" value="F:metal ion binding"/>
    <property type="evidence" value="ECO:0007669"/>
    <property type="project" value="UniProtKB-KW"/>
</dbReference>
<evidence type="ECO:0000256" key="4">
    <source>
        <dbReference type="RuleBase" id="RU361205"/>
    </source>
</evidence>
<gene>
    <name evidence="7" type="ORF">GOARA_061_00640</name>
</gene>
<dbReference type="InterPro" id="IPR000489">
    <property type="entry name" value="Pterin-binding_dom"/>
</dbReference>
<evidence type="ECO:0000313" key="8">
    <source>
        <dbReference type="Proteomes" id="UP000035088"/>
    </source>
</evidence>
<dbReference type="PROSITE" id="PS00793">
    <property type="entry name" value="DHPS_2"/>
    <property type="match status" value="1"/>
</dbReference>
<dbReference type="NCBIfam" id="TIGR01496">
    <property type="entry name" value="DHPS"/>
    <property type="match status" value="1"/>
</dbReference>
<dbReference type="Pfam" id="PF00809">
    <property type="entry name" value="Pterin_bind"/>
    <property type="match status" value="1"/>
</dbReference>
<evidence type="ECO:0000256" key="2">
    <source>
        <dbReference type="ARBA" id="ARBA00011738"/>
    </source>
</evidence>
<name>G7H450_9ACTN</name>
<dbReference type="GO" id="GO:0046654">
    <property type="term" value="P:tetrahydrofolate biosynthetic process"/>
    <property type="evidence" value="ECO:0007669"/>
    <property type="project" value="UniProtKB-UniPathway"/>
</dbReference>
<evidence type="ECO:0000256" key="3">
    <source>
        <dbReference type="ARBA" id="ARBA00058850"/>
    </source>
</evidence>
<feature type="region of interest" description="Disordered" evidence="5">
    <location>
        <begin position="1"/>
        <end position="21"/>
    </location>
</feature>
<dbReference type="GO" id="GO:0046656">
    <property type="term" value="P:folic acid biosynthetic process"/>
    <property type="evidence" value="ECO:0007669"/>
    <property type="project" value="UniProtKB-KW"/>
</dbReference>
<dbReference type="Gene3D" id="3.20.20.20">
    <property type="entry name" value="Dihydropteroate synthase-like"/>
    <property type="match status" value="1"/>
</dbReference>
<comment type="function">
    <text evidence="4">Catalyzes the condensation of para-aminobenzoate (pABA) with 6-hydroxymethyl-7,8-dihydropterin diphosphate (DHPt-PP) to form 7,8-dihydropteroate (H2Pte), the immediate precursor of folate derivatives.</text>
</comment>
<keyword evidence="4" id="KW-0808">Transferase</keyword>
<keyword evidence="4" id="KW-0460">Magnesium</keyword>
<dbReference type="UniPathway" id="UPA00077">
    <property type="reaction ID" value="UER00156"/>
</dbReference>
<dbReference type="EMBL" id="BAEE01000061">
    <property type="protein sequence ID" value="GAB10625.1"/>
    <property type="molecule type" value="Genomic_DNA"/>
</dbReference>
<sequence>MDAVTTTPGERGPLTSFPAPSTTTLCGRPVADDRALVMAIVNRTPDSFYDRGASFDDDAARRRVEQVIAEGADIVDIGGVKAGPGESVAADAEAERVVGFIAWVRAQFPDVLISVDTWRAAVADLACDAGADLINDTWAGADQDLVGVAARRGAGLVCSHTGGATPRTRPHRVRYGDDADGVVDAVVAELTEAARKAEAAGVRADGIIVDPTHDFGKNTHHGLALLRRTDRLVATGRPVLMALSNKDFVGETLGVELDERLDGTLAATALAAEHGARIFRAHEVAATRRVVEMVAAITGRRGPVRAVRGLA</sequence>
<accession>G7H450</accession>
<evidence type="ECO:0000313" key="7">
    <source>
        <dbReference type="EMBL" id="GAB10625.1"/>
    </source>
</evidence>
<evidence type="ECO:0000256" key="1">
    <source>
        <dbReference type="ARBA" id="ARBA00009503"/>
    </source>
</evidence>
<dbReference type="AlphaFoldDB" id="G7H450"/>
<dbReference type="PROSITE" id="PS00792">
    <property type="entry name" value="DHPS_1"/>
    <property type="match status" value="1"/>
</dbReference>
<dbReference type="PROSITE" id="PS50972">
    <property type="entry name" value="PTERIN_BINDING"/>
    <property type="match status" value="1"/>
</dbReference>
<protein>
    <recommendedName>
        <fullName evidence="4">Dihydropteroate synthase</fullName>
        <shortName evidence="4">DHPS</shortName>
        <ecNumber evidence="4">2.5.1.15</ecNumber>
    </recommendedName>
    <alternativeName>
        <fullName evidence="4">Dihydropteroate pyrophosphorylase</fullName>
    </alternativeName>
</protein>
<keyword evidence="8" id="KW-1185">Reference proteome</keyword>
<evidence type="ECO:0000256" key="5">
    <source>
        <dbReference type="SAM" id="MobiDB-lite"/>
    </source>
</evidence>
<dbReference type="SUPFAM" id="SSF51717">
    <property type="entry name" value="Dihydropteroate synthetase-like"/>
    <property type="match status" value="1"/>
</dbReference>
<dbReference type="Proteomes" id="UP000035088">
    <property type="component" value="Unassembled WGS sequence"/>
</dbReference>
<proteinExistence type="inferred from homology"/>
<evidence type="ECO:0000259" key="6">
    <source>
        <dbReference type="PROSITE" id="PS50972"/>
    </source>
</evidence>
<dbReference type="FunFam" id="3.20.20.20:FF:000008">
    <property type="entry name" value="Dihydropteroate synthase"/>
    <property type="match status" value="1"/>
</dbReference>
<comment type="similarity">
    <text evidence="1 4">Belongs to the DHPS family.</text>
</comment>
<dbReference type="GO" id="GO:0004156">
    <property type="term" value="F:dihydropteroate synthase activity"/>
    <property type="evidence" value="ECO:0007669"/>
    <property type="project" value="UniProtKB-EC"/>
</dbReference>
<comment type="cofactor">
    <cofactor evidence="4">
        <name>Mg(2+)</name>
        <dbReference type="ChEBI" id="CHEBI:18420"/>
    </cofactor>
</comment>
<comment type="function">
    <text evidence="3">Has very low affinity for the DHPS substrate 6-hydroxymethyl-7,8-dihydropterin-pyrophosphate, but can bind the inhibitor dapsone. Seems to lack dihydropteroate synthase activity, and does probably not function in folate metabolism.</text>
</comment>
<comment type="pathway">
    <text evidence="4">Cofactor biosynthesis; tetrahydrofolate biosynthesis; 7,8-dihydrofolate from 2-amino-4-hydroxy-6-hydroxymethyl-7,8-dihydropteridine diphosphate and 4-aminobenzoate: step 1/2.</text>
</comment>
<comment type="caution">
    <text evidence="7">The sequence shown here is derived from an EMBL/GenBank/DDBJ whole genome shotgun (WGS) entry which is preliminary data.</text>
</comment>
<keyword evidence="4" id="KW-0289">Folate biosynthesis</keyword>
<comment type="subunit">
    <text evidence="2">Homodimer.</text>
</comment>
<dbReference type="InterPro" id="IPR006390">
    <property type="entry name" value="DHP_synth_dom"/>
</dbReference>
<dbReference type="InterPro" id="IPR045031">
    <property type="entry name" value="DHP_synth-like"/>
</dbReference>
<dbReference type="GO" id="GO:0005829">
    <property type="term" value="C:cytosol"/>
    <property type="evidence" value="ECO:0007669"/>
    <property type="project" value="TreeGrafter"/>
</dbReference>
<keyword evidence="4" id="KW-0479">Metal-binding</keyword>
<dbReference type="STRING" id="1073574.GOARA_061_00640"/>
<dbReference type="CDD" id="cd00739">
    <property type="entry name" value="DHPS"/>
    <property type="match status" value="1"/>
</dbReference>
<dbReference type="PANTHER" id="PTHR20941">
    <property type="entry name" value="FOLATE SYNTHESIS PROTEINS"/>
    <property type="match status" value="1"/>
</dbReference>
<dbReference type="EC" id="2.5.1.15" evidence="4"/>
<feature type="domain" description="Pterin-binding" evidence="6">
    <location>
        <begin position="35"/>
        <end position="292"/>
    </location>
</feature>
<dbReference type="InterPro" id="IPR011005">
    <property type="entry name" value="Dihydropteroate_synth-like_sf"/>
</dbReference>
<dbReference type="PANTHER" id="PTHR20941:SF8">
    <property type="entry name" value="INACTIVE DIHYDROPTEROATE SYNTHASE 2"/>
    <property type="match status" value="1"/>
</dbReference>
<reference evidence="7 8" key="1">
    <citation type="submission" date="2011-11" db="EMBL/GenBank/DDBJ databases">
        <title>Whole genome shotgun sequence of Gordonia araii NBRC 100433.</title>
        <authorList>
            <person name="Yoshida Y."/>
            <person name="Hosoyama A."/>
            <person name="Tsuchikane K."/>
            <person name="Katsumata H."/>
            <person name="Yamazaki S."/>
            <person name="Fujita N."/>
        </authorList>
    </citation>
    <scope>NUCLEOTIDE SEQUENCE [LARGE SCALE GENOMIC DNA]</scope>
    <source>
        <strain evidence="7 8">NBRC 100433</strain>
    </source>
</reference>
<organism evidence="7 8">
    <name type="scientific">Gordonia araii NBRC 100433</name>
    <dbReference type="NCBI Taxonomy" id="1073574"/>
    <lineage>
        <taxon>Bacteria</taxon>
        <taxon>Bacillati</taxon>
        <taxon>Actinomycetota</taxon>
        <taxon>Actinomycetes</taxon>
        <taxon>Mycobacteriales</taxon>
        <taxon>Gordoniaceae</taxon>
        <taxon>Gordonia</taxon>
    </lineage>
</organism>